<keyword evidence="2 5" id="KW-0812">Transmembrane</keyword>
<feature type="transmembrane region" description="Helical" evidence="5">
    <location>
        <begin position="109"/>
        <end position="130"/>
    </location>
</feature>
<dbReference type="NCBIfam" id="TIGR00815">
    <property type="entry name" value="sulP"/>
    <property type="match status" value="1"/>
</dbReference>
<evidence type="ECO:0000259" key="6">
    <source>
        <dbReference type="PROSITE" id="PS50801"/>
    </source>
</evidence>
<dbReference type="EMBL" id="CP071090">
    <property type="protein sequence ID" value="QSQ25358.1"/>
    <property type="molecule type" value="Genomic_DNA"/>
</dbReference>
<dbReference type="InterPro" id="IPR001902">
    <property type="entry name" value="SLC26A/SulP_fam"/>
</dbReference>
<accession>A0ABX7P4E7</accession>
<dbReference type="PANTHER" id="PTHR11814">
    <property type="entry name" value="SULFATE TRANSPORTER"/>
    <property type="match status" value="1"/>
</dbReference>
<evidence type="ECO:0000256" key="4">
    <source>
        <dbReference type="ARBA" id="ARBA00023136"/>
    </source>
</evidence>
<feature type="transmembrane region" description="Helical" evidence="5">
    <location>
        <begin position="49"/>
        <end position="75"/>
    </location>
</feature>
<comment type="subcellular location">
    <subcellularLocation>
        <location evidence="1">Membrane</location>
        <topology evidence="1">Multi-pass membrane protein</topology>
    </subcellularLocation>
</comment>
<evidence type="ECO:0000256" key="1">
    <source>
        <dbReference type="ARBA" id="ARBA00004141"/>
    </source>
</evidence>
<feature type="transmembrane region" description="Helical" evidence="5">
    <location>
        <begin position="177"/>
        <end position="205"/>
    </location>
</feature>
<evidence type="ECO:0000256" key="5">
    <source>
        <dbReference type="SAM" id="Phobius"/>
    </source>
</evidence>
<dbReference type="RefSeq" id="WP_206726913.1">
    <property type="nucleotide sequence ID" value="NZ_CP071090.1"/>
</dbReference>
<feature type="transmembrane region" description="Helical" evidence="5">
    <location>
        <begin position="335"/>
        <end position="355"/>
    </location>
</feature>
<feature type="transmembrane region" description="Helical" evidence="5">
    <location>
        <begin position="392"/>
        <end position="420"/>
    </location>
</feature>
<proteinExistence type="predicted"/>
<dbReference type="InterPro" id="IPR002645">
    <property type="entry name" value="STAS_dom"/>
</dbReference>
<feature type="transmembrane region" description="Helical" evidence="5">
    <location>
        <begin position="361"/>
        <end position="380"/>
    </location>
</feature>
<sequence length="628" mass="65938">MSAISKPAASRLSRAVPFAGTVRGYRPAWLKRDVVGALTVTALLIPENLAYAGLAGMPPAAAFYAAPAALVLYALFGSSRQLISAASAAVAVLSAATVSAMAPAGSPRFVVLTAALALMAGLISVLAGVLRLGRIAQFFSSSVLTGFVFGLALIIALKQVPKLFGIEGSQGDFFERLWFLVTHLGHTHVVTLLVGAGSLLLLLGLERVSERLPAALLVLVVSILVSALLGLDARGVHVVGKVQAGLTTPRLPGVGLRDFVGLIPGACGIALVAFAEAIGPARMLAARHGYEVDANRELVGLGAANVGAGLFRGFSVGSSLSKSAANDAAGARTEVSALLAAGFTVVVALFLLPLIRLLPDATLAAIVVMAISGMMDVRELRRLYRMRREDFVMAMVALVGVLALDVLPGLLLAVGLSLFLTVYRASVPRLSELGRAPGTLAFNDVRHTPRPLTVPGMLILRPNEGIFFANATSLRDEIIERVRRTGRPVQSVLLDLEVTVDLDVPGADMLSALRDDLAQRRVTLMLARVMAPTRHMLERTGVTAKVGAANLYPQVLDAVVEHLSHAPAVTPEEQALLRDGLHRLRSLVEEAGSTLDASEGVELDRLQDLGQRLGRAESELDTLGGAPH</sequence>
<feature type="transmembrane region" description="Helical" evidence="5">
    <location>
        <begin position="137"/>
        <end position="157"/>
    </location>
</feature>
<dbReference type="InterPro" id="IPR011547">
    <property type="entry name" value="SLC26A/SulP_dom"/>
</dbReference>
<organism evidence="7 8">
    <name type="scientific">Pyxidicoccus parkwayensis</name>
    <dbReference type="NCBI Taxonomy" id="2813578"/>
    <lineage>
        <taxon>Bacteria</taxon>
        <taxon>Pseudomonadati</taxon>
        <taxon>Myxococcota</taxon>
        <taxon>Myxococcia</taxon>
        <taxon>Myxococcales</taxon>
        <taxon>Cystobacterineae</taxon>
        <taxon>Myxococcaceae</taxon>
        <taxon>Pyxidicoccus</taxon>
    </lineage>
</organism>
<dbReference type="SUPFAM" id="SSF52091">
    <property type="entry name" value="SpoIIaa-like"/>
    <property type="match status" value="1"/>
</dbReference>
<feature type="transmembrane region" description="Helical" evidence="5">
    <location>
        <begin position="212"/>
        <end position="231"/>
    </location>
</feature>
<name>A0ABX7P4E7_9BACT</name>
<gene>
    <name evidence="7" type="ORF">JY651_10705</name>
</gene>
<feature type="transmembrane region" description="Helical" evidence="5">
    <location>
        <begin position="259"/>
        <end position="278"/>
    </location>
</feature>
<feature type="domain" description="STAS" evidence="6">
    <location>
        <begin position="447"/>
        <end position="562"/>
    </location>
</feature>
<dbReference type="PROSITE" id="PS50801">
    <property type="entry name" value="STAS"/>
    <property type="match status" value="1"/>
</dbReference>
<dbReference type="Proteomes" id="UP000662747">
    <property type="component" value="Chromosome"/>
</dbReference>
<evidence type="ECO:0000313" key="7">
    <source>
        <dbReference type="EMBL" id="QSQ25358.1"/>
    </source>
</evidence>
<dbReference type="CDD" id="cd07042">
    <property type="entry name" value="STAS_SulP_like_sulfate_transporter"/>
    <property type="match status" value="1"/>
</dbReference>
<feature type="transmembrane region" description="Helical" evidence="5">
    <location>
        <begin position="82"/>
        <end position="103"/>
    </location>
</feature>
<dbReference type="Gene3D" id="3.30.750.24">
    <property type="entry name" value="STAS domain"/>
    <property type="match status" value="1"/>
</dbReference>
<reference evidence="7 8" key="1">
    <citation type="submission" date="2021-02" db="EMBL/GenBank/DDBJ databases">
        <title>De Novo genome assembly of isolated myxobacteria.</title>
        <authorList>
            <person name="Stevens D.C."/>
        </authorList>
    </citation>
    <scope>NUCLEOTIDE SEQUENCE [LARGE SCALE GENOMIC DNA]</scope>
    <source>
        <strain evidence="8">SCPEA02</strain>
    </source>
</reference>
<keyword evidence="4 5" id="KW-0472">Membrane</keyword>
<dbReference type="Pfam" id="PF01740">
    <property type="entry name" value="STAS"/>
    <property type="match status" value="1"/>
</dbReference>
<evidence type="ECO:0000256" key="2">
    <source>
        <dbReference type="ARBA" id="ARBA00022692"/>
    </source>
</evidence>
<dbReference type="InterPro" id="IPR036513">
    <property type="entry name" value="STAS_dom_sf"/>
</dbReference>
<keyword evidence="8" id="KW-1185">Reference proteome</keyword>
<keyword evidence="3 5" id="KW-1133">Transmembrane helix</keyword>
<evidence type="ECO:0000313" key="8">
    <source>
        <dbReference type="Proteomes" id="UP000662747"/>
    </source>
</evidence>
<dbReference type="Pfam" id="PF00916">
    <property type="entry name" value="Sulfate_transp"/>
    <property type="match status" value="1"/>
</dbReference>
<evidence type="ECO:0000256" key="3">
    <source>
        <dbReference type="ARBA" id="ARBA00022989"/>
    </source>
</evidence>
<protein>
    <submittedName>
        <fullName evidence="7">SulP family inorganic anion transporter</fullName>
    </submittedName>
</protein>